<evidence type="ECO:0000259" key="2">
    <source>
        <dbReference type="Pfam" id="PF01965"/>
    </source>
</evidence>
<dbReference type="STRING" id="1754190.A0A1Y2E5C2"/>
<gene>
    <name evidence="3" type="ORF">LY90DRAFT_700622</name>
</gene>
<evidence type="ECO:0000256" key="1">
    <source>
        <dbReference type="ARBA" id="ARBA00008542"/>
    </source>
</evidence>
<dbReference type="AlphaFoldDB" id="A0A1Y2E5C2"/>
<comment type="caution">
    <text evidence="3">The sequence shown here is derived from an EMBL/GenBank/DDBJ whole genome shotgun (WGS) entry which is preliminary data.</text>
</comment>
<dbReference type="PANTHER" id="PTHR42733">
    <property type="entry name" value="DJ-1 PROTEIN"/>
    <property type="match status" value="1"/>
</dbReference>
<dbReference type="EMBL" id="MCOG01000050">
    <property type="protein sequence ID" value="ORY66729.1"/>
    <property type="molecule type" value="Genomic_DNA"/>
</dbReference>
<keyword evidence="4" id="KW-1185">Reference proteome</keyword>
<keyword evidence="3" id="KW-0808">Transferase</keyword>
<feature type="domain" description="DJ-1/PfpI" evidence="2">
    <location>
        <begin position="2"/>
        <end position="139"/>
    </location>
</feature>
<comment type="similarity">
    <text evidence="1">Belongs to the peptidase C56 family.</text>
</comment>
<dbReference type="Proteomes" id="UP000193920">
    <property type="component" value="Unassembled WGS sequence"/>
</dbReference>
<name>A0A1Y2E5C2_9FUNG</name>
<dbReference type="PANTHER" id="PTHR42733:SF2">
    <property type="entry name" value="DJ-1_THIJ_PFPI FAMILY PROTEIN"/>
    <property type="match status" value="1"/>
</dbReference>
<organism evidence="3 4">
    <name type="scientific">Neocallimastix californiae</name>
    <dbReference type="NCBI Taxonomy" id="1754190"/>
    <lineage>
        <taxon>Eukaryota</taxon>
        <taxon>Fungi</taxon>
        <taxon>Fungi incertae sedis</taxon>
        <taxon>Chytridiomycota</taxon>
        <taxon>Chytridiomycota incertae sedis</taxon>
        <taxon>Neocallimastigomycetes</taxon>
        <taxon>Neocallimastigales</taxon>
        <taxon>Neocallimastigaceae</taxon>
        <taxon>Neocallimastix</taxon>
    </lineage>
</organism>
<reference evidence="3 4" key="1">
    <citation type="submission" date="2016-08" db="EMBL/GenBank/DDBJ databases">
        <title>A Parts List for Fungal Cellulosomes Revealed by Comparative Genomics.</title>
        <authorList>
            <consortium name="DOE Joint Genome Institute"/>
            <person name="Haitjema C.H."/>
            <person name="Gilmore S.P."/>
            <person name="Henske J.K."/>
            <person name="Solomon K.V."/>
            <person name="De Groot R."/>
            <person name="Kuo A."/>
            <person name="Mondo S.J."/>
            <person name="Salamov A.A."/>
            <person name="Labutti K."/>
            <person name="Zhao Z."/>
            <person name="Chiniquy J."/>
            <person name="Barry K."/>
            <person name="Brewer H.M."/>
            <person name="Purvine S.O."/>
            <person name="Wright A.T."/>
            <person name="Boxma B."/>
            <person name="Van Alen T."/>
            <person name="Hackstein J.H."/>
            <person name="Baker S.E."/>
            <person name="Grigoriev I.V."/>
            <person name="O'Malley M.A."/>
        </authorList>
    </citation>
    <scope>NUCLEOTIDE SEQUENCE [LARGE SCALE GENOMIC DNA]</scope>
    <source>
        <strain evidence="3 4">G1</strain>
    </source>
</reference>
<dbReference type="OrthoDB" id="543156at2759"/>
<sequence>MKKILILIADCVEDSQIDFPSKTLLTLGYKVDLASPNKKEGGFITSQIFEPSELQYFNPGMGHKYEITVDINTIDYKSYDALYLPGGHAPLYLHVNPKVIEIVKYFLESKKLLVSICYSVLTLAATKSISGKKLTGLPFTKVVA</sequence>
<keyword evidence="3" id="KW-0315">Glutamine amidotransferase</keyword>
<dbReference type="InterPro" id="IPR002818">
    <property type="entry name" value="DJ-1/PfpI"/>
</dbReference>
<evidence type="ECO:0000313" key="3">
    <source>
        <dbReference type="EMBL" id="ORY66729.1"/>
    </source>
</evidence>
<evidence type="ECO:0000313" key="4">
    <source>
        <dbReference type="Proteomes" id="UP000193920"/>
    </source>
</evidence>
<proteinExistence type="inferred from homology"/>
<dbReference type="InterPro" id="IPR029062">
    <property type="entry name" value="Class_I_gatase-like"/>
</dbReference>
<dbReference type="Gene3D" id="3.40.50.880">
    <property type="match status" value="1"/>
</dbReference>
<dbReference type="SUPFAM" id="SSF52317">
    <property type="entry name" value="Class I glutamine amidotransferase-like"/>
    <property type="match status" value="1"/>
</dbReference>
<accession>A0A1Y2E5C2</accession>
<dbReference type="InterPro" id="IPR006286">
    <property type="entry name" value="C56_PfpI-like"/>
</dbReference>
<feature type="non-terminal residue" evidence="3">
    <location>
        <position position="144"/>
    </location>
</feature>
<protein>
    <submittedName>
        <fullName evidence="3">Class I glutamine amidotransferase-like protein</fullName>
    </submittedName>
</protein>
<dbReference type="GO" id="GO:0016740">
    <property type="term" value="F:transferase activity"/>
    <property type="evidence" value="ECO:0007669"/>
    <property type="project" value="UniProtKB-KW"/>
</dbReference>
<dbReference type="Pfam" id="PF01965">
    <property type="entry name" value="DJ-1_PfpI"/>
    <property type="match status" value="1"/>
</dbReference>